<evidence type="ECO:0000313" key="2">
    <source>
        <dbReference type="EMBL" id="JAU99188.1"/>
    </source>
</evidence>
<accession>A0A1J3K445</accession>
<feature type="region of interest" description="Disordered" evidence="1">
    <location>
        <begin position="36"/>
        <end position="85"/>
    </location>
</feature>
<gene>
    <name evidence="2" type="ORF">MP_TR21417_c1_g1_i1_g.60555</name>
</gene>
<organism evidence="2">
    <name type="scientific">Noccaea caerulescens</name>
    <name type="common">Alpine penny-cress</name>
    <name type="synonym">Thlaspi caerulescens</name>
    <dbReference type="NCBI Taxonomy" id="107243"/>
    <lineage>
        <taxon>Eukaryota</taxon>
        <taxon>Viridiplantae</taxon>
        <taxon>Streptophyta</taxon>
        <taxon>Embryophyta</taxon>
        <taxon>Tracheophyta</taxon>
        <taxon>Spermatophyta</taxon>
        <taxon>Magnoliopsida</taxon>
        <taxon>eudicotyledons</taxon>
        <taxon>Gunneridae</taxon>
        <taxon>Pentapetalae</taxon>
        <taxon>rosids</taxon>
        <taxon>malvids</taxon>
        <taxon>Brassicales</taxon>
        <taxon>Brassicaceae</taxon>
        <taxon>Coluteocarpeae</taxon>
        <taxon>Noccaea</taxon>
    </lineage>
</organism>
<dbReference type="AlphaFoldDB" id="A0A1J3K445"/>
<proteinExistence type="predicted"/>
<name>A0A1J3K445_NOCCA</name>
<protein>
    <submittedName>
        <fullName evidence="2">Uncharacterized protein</fullName>
    </submittedName>
</protein>
<feature type="compositionally biased region" description="Basic and acidic residues" evidence="1">
    <location>
        <begin position="41"/>
        <end position="62"/>
    </location>
</feature>
<sequence length="85" mass="9830">MNKNLHRIKGLPDLSPKLLRNRFSLNQFRKSLVTNHVRGQGKADKSNKERIAESEKLDREYKQIGLTTPQRMNQNKKRSGSIDGN</sequence>
<evidence type="ECO:0000256" key="1">
    <source>
        <dbReference type="SAM" id="MobiDB-lite"/>
    </source>
</evidence>
<reference evidence="2" key="1">
    <citation type="submission" date="2016-07" db="EMBL/GenBank/DDBJ databases">
        <title>De novo transcriptome assembly of four accessions of the metal hyperaccumulator plant Noccaea caerulescens.</title>
        <authorList>
            <person name="Blande D."/>
            <person name="Halimaa P."/>
            <person name="Tervahauta A.I."/>
            <person name="Aarts M.G."/>
            <person name="Karenlampi S.O."/>
        </authorList>
    </citation>
    <scope>NUCLEOTIDE SEQUENCE</scope>
</reference>
<dbReference type="EMBL" id="GEVM01006750">
    <property type="protein sequence ID" value="JAU99188.1"/>
    <property type="molecule type" value="Transcribed_RNA"/>
</dbReference>